<dbReference type="GO" id="GO:0006508">
    <property type="term" value="P:proteolysis"/>
    <property type="evidence" value="ECO:0007669"/>
    <property type="project" value="UniProtKB-KW"/>
</dbReference>
<comment type="similarity">
    <text evidence="1">Belongs to the peptidase C15 family.</text>
</comment>
<accession>A0A0X3NV94</accession>
<reference evidence="6" key="1">
    <citation type="submission" date="2016-01" db="EMBL/GenBank/DDBJ databases">
        <title>Reference transcriptome for the parasite Schistocephalus solidus: insights into the molecular evolution of parasitism.</title>
        <authorList>
            <person name="Hebert F.O."/>
            <person name="Grambauer S."/>
            <person name="Barber I."/>
            <person name="Landry C.R."/>
            <person name="Aubin-Horth N."/>
        </authorList>
    </citation>
    <scope>NUCLEOTIDE SEQUENCE</scope>
</reference>
<reference evidence="7 8" key="3">
    <citation type="submission" date="2018-11" db="EMBL/GenBank/DDBJ databases">
        <authorList>
            <consortium name="Pathogen Informatics"/>
        </authorList>
    </citation>
    <scope>NUCLEOTIDE SEQUENCE [LARGE SCALE GENOMIC DNA]</scope>
    <source>
        <strain evidence="7 8">NST_G2</strain>
    </source>
</reference>
<evidence type="ECO:0000313" key="6">
    <source>
        <dbReference type="EMBL" id="JAP43714.1"/>
    </source>
</evidence>
<dbReference type="EMBL" id="GEEE01019344">
    <property type="protein sequence ID" value="JAP43881.1"/>
    <property type="molecule type" value="Transcribed_RNA"/>
</dbReference>
<evidence type="ECO:0000313" key="8">
    <source>
        <dbReference type="Proteomes" id="UP000275846"/>
    </source>
</evidence>
<evidence type="ECO:0000313" key="7">
    <source>
        <dbReference type="EMBL" id="VDM00785.1"/>
    </source>
</evidence>
<dbReference type="InterPro" id="IPR000816">
    <property type="entry name" value="Peptidase_C15"/>
</dbReference>
<keyword evidence="2" id="KW-0963">Cytoplasm</keyword>
<name>A0A0X3NV94_SCHSO</name>
<organism evidence="6">
    <name type="scientific">Schistocephalus solidus</name>
    <name type="common">Tapeworm</name>
    <dbReference type="NCBI Taxonomy" id="70667"/>
    <lineage>
        <taxon>Eukaryota</taxon>
        <taxon>Metazoa</taxon>
        <taxon>Spiralia</taxon>
        <taxon>Lophotrochozoa</taxon>
        <taxon>Platyhelminthes</taxon>
        <taxon>Cestoda</taxon>
        <taxon>Eucestoda</taxon>
        <taxon>Diphyllobothriidea</taxon>
        <taxon>Diphyllobothriidae</taxon>
        <taxon>Schistocephalus</taxon>
    </lineage>
</organism>
<dbReference type="Pfam" id="PF01470">
    <property type="entry name" value="Peptidase_C15"/>
    <property type="match status" value="1"/>
</dbReference>
<dbReference type="GO" id="GO:0016920">
    <property type="term" value="F:pyroglutamyl-peptidase activity"/>
    <property type="evidence" value="ECO:0007669"/>
    <property type="project" value="InterPro"/>
</dbReference>
<keyword evidence="8" id="KW-1185">Reference proteome</keyword>
<dbReference type="InterPro" id="IPR036440">
    <property type="entry name" value="Peptidase_C15-like_sf"/>
</dbReference>
<evidence type="ECO:0000256" key="1">
    <source>
        <dbReference type="ARBA" id="ARBA00006641"/>
    </source>
</evidence>
<evidence type="ECO:0000313" key="9">
    <source>
        <dbReference type="WBParaSite" id="SSLN_0001494101-mRNA-1"/>
    </source>
</evidence>
<dbReference type="OrthoDB" id="407146at2759"/>
<evidence type="ECO:0000256" key="2">
    <source>
        <dbReference type="ARBA" id="ARBA00022490"/>
    </source>
</evidence>
<protein>
    <submittedName>
        <fullName evidence="6 9">Pyroglutamyl-peptidase 1</fullName>
    </submittedName>
</protein>
<dbReference type="Proteomes" id="UP000275846">
    <property type="component" value="Unassembled WGS sequence"/>
</dbReference>
<dbReference type="InterPro" id="IPR016125">
    <property type="entry name" value="Peptidase_C15-like"/>
</dbReference>
<keyword evidence="3" id="KW-0645">Protease</keyword>
<dbReference type="GO" id="GO:0005829">
    <property type="term" value="C:cytosol"/>
    <property type="evidence" value="ECO:0007669"/>
    <property type="project" value="InterPro"/>
</dbReference>
<keyword evidence="4" id="KW-0378">Hydrolase</keyword>
<evidence type="ECO:0000256" key="5">
    <source>
        <dbReference type="ARBA" id="ARBA00022807"/>
    </source>
</evidence>
<dbReference type="PRINTS" id="PR00706">
    <property type="entry name" value="PYROGLUPTASE"/>
</dbReference>
<evidence type="ECO:0000256" key="4">
    <source>
        <dbReference type="ARBA" id="ARBA00022801"/>
    </source>
</evidence>
<gene>
    <name evidence="6" type="primary">PGPI</name>
    <name evidence="7" type="ORF">SSLN_LOCUS14399</name>
    <name evidence="6" type="ORF">TR89370</name>
</gene>
<reference evidence="9" key="2">
    <citation type="submission" date="2016-06" db="UniProtKB">
        <authorList>
            <consortium name="WormBaseParasite"/>
        </authorList>
    </citation>
    <scope>IDENTIFICATION</scope>
</reference>
<dbReference type="PANTHER" id="PTHR23402:SF1">
    <property type="entry name" value="PYROGLUTAMYL-PEPTIDASE I"/>
    <property type="match status" value="1"/>
</dbReference>
<dbReference type="Gene3D" id="3.40.630.20">
    <property type="entry name" value="Peptidase C15, pyroglutamyl peptidase I-like"/>
    <property type="match status" value="1"/>
</dbReference>
<dbReference type="PANTHER" id="PTHR23402">
    <property type="entry name" value="PROTEASE FAMILY C15 PYROGLUTAMYL-PEPTIDASE I-RELATED"/>
    <property type="match status" value="1"/>
</dbReference>
<keyword evidence="5" id="KW-0788">Thiol protease</keyword>
<dbReference type="AlphaFoldDB" id="A0A0X3NV94"/>
<dbReference type="WBParaSite" id="SSLN_0001494101-mRNA-1">
    <property type="protein sequence ID" value="SSLN_0001494101-mRNA-1"/>
    <property type="gene ID" value="SSLN_0001494101"/>
</dbReference>
<proteinExistence type="inferred from homology"/>
<dbReference type="STRING" id="70667.A0A0X3NV94"/>
<evidence type="ECO:0000256" key="3">
    <source>
        <dbReference type="ARBA" id="ARBA00022670"/>
    </source>
</evidence>
<sequence length="217" mass="23358">MRLVVTGFGPFGSIETNSSTLAVQSLKKLWDSLLCSSKDIPELIIFPNLEVSYCAVQNLMPIIWEGEPPDLVIHCGVSSGSSSIALETGAFDGPFCHADVLGQVCSDSSCGTFTPTALPLADACTMLNAAGHKCVLSVDPGTYLCDYIYHMSLQRGPDRTVFVHVPDVSNDLEADDLGEALLLFIIVLSRLMKLKIPAALSDFFDHKFQPLSADSTN</sequence>
<dbReference type="EMBL" id="UYSU01038929">
    <property type="protein sequence ID" value="VDM00785.1"/>
    <property type="molecule type" value="Genomic_DNA"/>
</dbReference>
<dbReference type="SUPFAM" id="SSF53182">
    <property type="entry name" value="Pyrrolidone carboxyl peptidase (pyroglutamate aminopeptidase)"/>
    <property type="match status" value="1"/>
</dbReference>
<dbReference type="EMBL" id="GEEE01019511">
    <property type="protein sequence ID" value="JAP43714.1"/>
    <property type="molecule type" value="Transcribed_RNA"/>
</dbReference>